<evidence type="ECO:0000256" key="6">
    <source>
        <dbReference type="ARBA" id="ARBA00023180"/>
    </source>
</evidence>
<comment type="subcellular location">
    <subcellularLocation>
        <location evidence="1">Membrane</location>
        <topology evidence="1">Multi-pass membrane protein</topology>
    </subcellularLocation>
</comment>
<evidence type="ECO:0000256" key="3">
    <source>
        <dbReference type="ARBA" id="ARBA00022692"/>
    </source>
</evidence>
<protein>
    <recommendedName>
        <fullName evidence="7">UNC93-like protein MFSD11</fullName>
    </recommendedName>
    <alternativeName>
        <fullName evidence="8">Major facilitator superfamily domain-containing protein 11</fullName>
    </alternativeName>
</protein>
<evidence type="ECO:0000256" key="9">
    <source>
        <dbReference type="SAM" id="Phobius"/>
    </source>
</evidence>
<dbReference type="GO" id="GO:0016020">
    <property type="term" value="C:membrane"/>
    <property type="evidence" value="ECO:0007669"/>
    <property type="project" value="UniProtKB-SubCell"/>
</dbReference>
<keyword evidence="4 9" id="KW-1133">Transmembrane helix</keyword>
<organism evidence="10 11">
    <name type="scientific">Plectus sambesii</name>
    <dbReference type="NCBI Taxonomy" id="2011161"/>
    <lineage>
        <taxon>Eukaryota</taxon>
        <taxon>Metazoa</taxon>
        <taxon>Ecdysozoa</taxon>
        <taxon>Nematoda</taxon>
        <taxon>Chromadorea</taxon>
        <taxon>Plectida</taxon>
        <taxon>Plectina</taxon>
        <taxon>Plectoidea</taxon>
        <taxon>Plectidae</taxon>
        <taxon>Plectus</taxon>
    </lineage>
</organism>
<dbReference type="WBParaSite" id="PSAMB.scaffold1353size32625.g12568.t1">
    <property type="protein sequence ID" value="PSAMB.scaffold1353size32625.g12568.t1"/>
    <property type="gene ID" value="PSAMB.scaffold1353size32625.g12568"/>
</dbReference>
<proteinExistence type="inferred from homology"/>
<dbReference type="SUPFAM" id="SSF103473">
    <property type="entry name" value="MFS general substrate transporter"/>
    <property type="match status" value="1"/>
</dbReference>
<feature type="transmembrane region" description="Helical" evidence="9">
    <location>
        <begin position="138"/>
        <end position="158"/>
    </location>
</feature>
<dbReference type="InterPro" id="IPR010291">
    <property type="entry name" value="Ion_channel_UNC-93"/>
</dbReference>
<evidence type="ECO:0000256" key="7">
    <source>
        <dbReference type="ARBA" id="ARBA00040302"/>
    </source>
</evidence>
<feature type="transmembrane region" description="Helical" evidence="9">
    <location>
        <begin position="414"/>
        <end position="431"/>
    </location>
</feature>
<feature type="transmembrane region" description="Helical" evidence="9">
    <location>
        <begin position="48"/>
        <end position="70"/>
    </location>
</feature>
<keyword evidence="5 9" id="KW-0472">Membrane</keyword>
<dbReference type="Pfam" id="PF05978">
    <property type="entry name" value="UNC-93"/>
    <property type="match status" value="1"/>
</dbReference>
<name>A0A914UXW7_9BILA</name>
<evidence type="ECO:0000256" key="5">
    <source>
        <dbReference type="ARBA" id="ARBA00023136"/>
    </source>
</evidence>
<feature type="transmembrane region" description="Helical" evidence="9">
    <location>
        <begin position="437"/>
        <end position="458"/>
    </location>
</feature>
<feature type="transmembrane region" description="Helical" evidence="9">
    <location>
        <begin position="99"/>
        <end position="117"/>
    </location>
</feature>
<evidence type="ECO:0000256" key="2">
    <source>
        <dbReference type="ARBA" id="ARBA00009172"/>
    </source>
</evidence>
<dbReference type="Proteomes" id="UP000887566">
    <property type="component" value="Unplaced"/>
</dbReference>
<dbReference type="PANTHER" id="PTHR23294:SF0">
    <property type="entry name" value="UNC93-LIKE PROTEIN MFSD11"/>
    <property type="match status" value="1"/>
</dbReference>
<feature type="transmembrane region" description="Helical" evidence="9">
    <location>
        <begin position="7"/>
        <end position="28"/>
    </location>
</feature>
<dbReference type="Gene3D" id="1.20.1250.20">
    <property type="entry name" value="MFS general substrate transporter like domains"/>
    <property type="match status" value="2"/>
</dbReference>
<feature type="transmembrane region" description="Helical" evidence="9">
    <location>
        <begin position="77"/>
        <end position="93"/>
    </location>
</feature>
<evidence type="ECO:0000256" key="4">
    <source>
        <dbReference type="ARBA" id="ARBA00022989"/>
    </source>
</evidence>
<feature type="transmembrane region" description="Helical" evidence="9">
    <location>
        <begin position="378"/>
        <end position="402"/>
    </location>
</feature>
<evidence type="ECO:0000256" key="1">
    <source>
        <dbReference type="ARBA" id="ARBA00004141"/>
    </source>
</evidence>
<evidence type="ECO:0000313" key="11">
    <source>
        <dbReference type="WBParaSite" id="PSAMB.scaffold1353size32625.g12568.t1"/>
    </source>
</evidence>
<feature type="transmembrane region" description="Helical" evidence="9">
    <location>
        <begin position="306"/>
        <end position="326"/>
    </location>
</feature>
<comment type="similarity">
    <text evidence="2">Belongs to the unc-93 family.</text>
</comment>
<feature type="transmembrane region" description="Helical" evidence="9">
    <location>
        <begin position="173"/>
        <end position="192"/>
    </location>
</feature>
<evidence type="ECO:0000256" key="8">
    <source>
        <dbReference type="ARBA" id="ARBA00041910"/>
    </source>
</evidence>
<dbReference type="InterPro" id="IPR051617">
    <property type="entry name" value="UNC-93-like_regulator"/>
</dbReference>
<keyword evidence="6" id="KW-0325">Glycoprotein</keyword>
<sequence length="470" mass="51396">MDTKTLSVVQLGLSFFFIFAAFNTQGFIEETAVSAASKTNSAVDKDSGYYSLSIIYAVNMAAMFLAPSIIGFIGPKWSMVFGSSLYCVFLAGFQYLRSWLIYLTSATLGFGASMLWTGQGNYLTLCSTKETVGRNSGILWAMNQTCLISGGIFLYAMFHSKTDKDVSEEEVHVLYLCFLAVCAAGVICLALLRQPKPVTTYKAHMDSKLPAYKVNEAYKGSESDISSTETGDRTHSESQVSVSEEVPVPCMESFVGTFKLLGTRNMMLLAPVFFFMGISMSFWTGIYSTCLSRTNQLAENPNTRVAFNAMALGVGQIFGGGAFGLLGHRTNIFGRTPIILLGAVTHLITYSLVFINLPGESPLRDTDETSVLKTPSNALAIVCGLMLGFADSCWNTQIYSILASMYKKNSAQAFALFRFFMAMAACASFFYSSKLYLHWQLLILVIGAVVSAISFIPVERYAQQLARSTP</sequence>
<keyword evidence="3 9" id="KW-0812">Transmembrane</keyword>
<reference evidence="11" key="1">
    <citation type="submission" date="2022-11" db="UniProtKB">
        <authorList>
            <consortium name="WormBaseParasite"/>
        </authorList>
    </citation>
    <scope>IDENTIFICATION</scope>
</reference>
<dbReference type="InterPro" id="IPR036259">
    <property type="entry name" value="MFS_trans_sf"/>
</dbReference>
<keyword evidence="10" id="KW-1185">Reference proteome</keyword>
<feature type="transmembrane region" description="Helical" evidence="9">
    <location>
        <begin position="338"/>
        <end position="358"/>
    </location>
</feature>
<accession>A0A914UXW7</accession>
<dbReference type="PANTHER" id="PTHR23294">
    <property type="entry name" value="ET TRANSLATION PRODUCT-RELATED"/>
    <property type="match status" value="1"/>
</dbReference>
<feature type="transmembrane region" description="Helical" evidence="9">
    <location>
        <begin position="268"/>
        <end position="286"/>
    </location>
</feature>
<evidence type="ECO:0000313" key="10">
    <source>
        <dbReference type="Proteomes" id="UP000887566"/>
    </source>
</evidence>
<dbReference type="AlphaFoldDB" id="A0A914UXW7"/>